<dbReference type="InterPro" id="IPR050565">
    <property type="entry name" value="LYPA1-2/EST-like"/>
</dbReference>
<evidence type="ECO:0000313" key="5">
    <source>
        <dbReference type="Proteomes" id="UP000285710"/>
    </source>
</evidence>
<dbReference type="AlphaFoldDB" id="A0A443IPQ0"/>
<proteinExistence type="inferred from homology"/>
<dbReference type="Proteomes" id="UP000285710">
    <property type="component" value="Unassembled WGS sequence"/>
</dbReference>
<dbReference type="PANTHER" id="PTHR10655">
    <property type="entry name" value="LYSOPHOSPHOLIPASE-RELATED"/>
    <property type="match status" value="1"/>
</dbReference>
<accession>A0A443IPQ0</accession>
<keyword evidence="5" id="KW-1185">Reference proteome</keyword>
<name>A0A443IPQ0_9RHOB</name>
<comment type="caution">
    <text evidence="4">The sequence shown here is derived from an EMBL/GenBank/DDBJ whole genome shotgun (WGS) entry which is preliminary data.</text>
</comment>
<dbReference type="Gene3D" id="3.40.50.1820">
    <property type="entry name" value="alpha/beta hydrolase"/>
    <property type="match status" value="1"/>
</dbReference>
<evidence type="ECO:0000256" key="2">
    <source>
        <dbReference type="ARBA" id="ARBA00022801"/>
    </source>
</evidence>
<dbReference type="RefSeq" id="WP_128270418.1">
    <property type="nucleotide sequence ID" value="NZ_SAUW01000017.1"/>
</dbReference>
<dbReference type="PANTHER" id="PTHR10655:SF17">
    <property type="entry name" value="LYSOPHOSPHOLIPASE-LIKE PROTEIN 1"/>
    <property type="match status" value="1"/>
</dbReference>
<evidence type="ECO:0000256" key="1">
    <source>
        <dbReference type="ARBA" id="ARBA00006499"/>
    </source>
</evidence>
<comment type="similarity">
    <text evidence="1">Belongs to the AB hydrolase superfamily. AB hydrolase 2 family.</text>
</comment>
<reference evidence="4 5" key="2">
    <citation type="submission" date="2019-01" db="EMBL/GenBank/DDBJ databases">
        <authorList>
            <person name="Li Y."/>
        </authorList>
    </citation>
    <scope>NUCLEOTIDE SEQUENCE [LARGE SCALE GENOMIC DNA]</scope>
    <source>
        <strain evidence="4 5">2D-5</strain>
    </source>
</reference>
<gene>
    <name evidence="4" type="ORF">D2T33_15870</name>
</gene>
<dbReference type="InterPro" id="IPR003140">
    <property type="entry name" value="PLipase/COase/thioEstase"/>
</dbReference>
<sequence length="212" mass="21717">MADQLVIFLHGVGARGADLAGLGPLWQARLPGTVFAAPDAPFPFDQGGAGCQWFSLRGITAENRGKRIAVARPEFDALIAGIIAESGFEGRLDRVALVGFSQGAIMALDALASGRWPVGAVLAYSGRLATPGPLTPATGTPALLIHGDADQAVPCAESISAEERLCAAGVRAELVVEPGHPHGISPQGALRGVAFLAQVFGVSGLEPKPLRA</sequence>
<feature type="domain" description="Phospholipase/carboxylesterase/thioesterase" evidence="3">
    <location>
        <begin position="3"/>
        <end position="187"/>
    </location>
</feature>
<dbReference type="Pfam" id="PF02230">
    <property type="entry name" value="Abhydrolase_2"/>
    <property type="match status" value="1"/>
</dbReference>
<evidence type="ECO:0000313" key="4">
    <source>
        <dbReference type="EMBL" id="RWR08569.1"/>
    </source>
</evidence>
<reference evidence="4 5" key="1">
    <citation type="submission" date="2019-01" db="EMBL/GenBank/DDBJ databases">
        <title>Sinorhodobacter populi sp. nov. isolated from the symptomatic bark tissue of Populus euramericana canker.</title>
        <authorList>
            <person name="Xu G."/>
        </authorList>
    </citation>
    <scope>NUCLEOTIDE SEQUENCE [LARGE SCALE GENOMIC DNA]</scope>
    <source>
        <strain evidence="4 5">2D-5</strain>
    </source>
</reference>
<organism evidence="4 5">
    <name type="scientific">Paenirhodobacter populi</name>
    <dbReference type="NCBI Taxonomy" id="2306993"/>
    <lineage>
        <taxon>Bacteria</taxon>
        <taxon>Pseudomonadati</taxon>
        <taxon>Pseudomonadota</taxon>
        <taxon>Alphaproteobacteria</taxon>
        <taxon>Rhodobacterales</taxon>
        <taxon>Rhodobacter group</taxon>
        <taxon>Paenirhodobacter</taxon>
    </lineage>
</organism>
<protein>
    <submittedName>
        <fullName evidence="4">Phospholipase</fullName>
    </submittedName>
</protein>
<dbReference type="SUPFAM" id="SSF53474">
    <property type="entry name" value="alpha/beta-Hydrolases"/>
    <property type="match status" value="1"/>
</dbReference>
<keyword evidence="2" id="KW-0378">Hydrolase</keyword>
<dbReference type="InterPro" id="IPR029058">
    <property type="entry name" value="AB_hydrolase_fold"/>
</dbReference>
<evidence type="ECO:0000259" key="3">
    <source>
        <dbReference type="Pfam" id="PF02230"/>
    </source>
</evidence>
<dbReference type="GO" id="GO:0016787">
    <property type="term" value="F:hydrolase activity"/>
    <property type="evidence" value="ECO:0007669"/>
    <property type="project" value="UniProtKB-KW"/>
</dbReference>
<dbReference type="EMBL" id="SAUW01000017">
    <property type="protein sequence ID" value="RWR08569.1"/>
    <property type="molecule type" value="Genomic_DNA"/>
</dbReference>